<proteinExistence type="predicted"/>
<evidence type="ECO:0000313" key="1">
    <source>
        <dbReference type="EMBL" id="AWN23996.1"/>
    </source>
</evidence>
<reference evidence="1 2" key="1">
    <citation type="submission" date="2018-05" db="EMBL/GenBank/DDBJ databases">
        <title>Complete Genome Sequence of Deinococcus sp. strain 17bor-2.</title>
        <authorList>
            <person name="Srinivasan S."/>
        </authorList>
    </citation>
    <scope>NUCLEOTIDE SEQUENCE [LARGE SCALE GENOMIC DNA]</scope>
    <source>
        <strain evidence="1 2">17bor-2</strain>
    </source>
</reference>
<protein>
    <submittedName>
        <fullName evidence="1">Uncharacterized protein</fullName>
    </submittedName>
</protein>
<gene>
    <name evidence="1" type="ORF">DKM44_12780</name>
</gene>
<accession>A0A2Z3JJ35</accession>
<dbReference type="EMBL" id="CP029494">
    <property type="protein sequence ID" value="AWN23996.1"/>
    <property type="molecule type" value="Genomic_DNA"/>
</dbReference>
<keyword evidence="2" id="KW-1185">Reference proteome</keyword>
<dbReference type="Proteomes" id="UP000245368">
    <property type="component" value="Chromosome"/>
</dbReference>
<evidence type="ECO:0000313" key="2">
    <source>
        <dbReference type="Proteomes" id="UP000245368"/>
    </source>
</evidence>
<name>A0A2Z3JJ35_9DEIO</name>
<dbReference type="AlphaFoldDB" id="A0A2Z3JJ35"/>
<sequence>MLVAQPPTCTLTLIPDQVRGVAYHVIFKVAPSCPADAVFRVRKSSTINQKKNGAPYQPIKPLVGAWDIGKTTSTVPGAELWTSLTWQWQVYDEAQLNPATQLPGTWRRIRTERTP</sequence>
<organism evidence="1 2">
    <name type="scientific">Deinococcus irradiatisoli</name>
    <dbReference type="NCBI Taxonomy" id="2202254"/>
    <lineage>
        <taxon>Bacteria</taxon>
        <taxon>Thermotogati</taxon>
        <taxon>Deinococcota</taxon>
        <taxon>Deinococci</taxon>
        <taxon>Deinococcales</taxon>
        <taxon>Deinococcaceae</taxon>
        <taxon>Deinococcus</taxon>
    </lineage>
</organism>
<dbReference type="KEGG" id="dez:DKM44_12780"/>